<evidence type="ECO:0000313" key="7">
    <source>
        <dbReference type="Proteomes" id="UP000474175"/>
    </source>
</evidence>
<keyword evidence="1" id="KW-0540">Nuclease</keyword>
<dbReference type="EMBL" id="JAAFZH010000008">
    <property type="protein sequence ID" value="NDU96867.1"/>
    <property type="molecule type" value="Genomic_DNA"/>
</dbReference>
<dbReference type="Proteomes" id="UP000474175">
    <property type="component" value="Unassembled WGS sequence"/>
</dbReference>
<dbReference type="PANTHER" id="PTHR41286:SF1">
    <property type="entry name" value="HNH NUCLEASE YAJD-RELATED"/>
    <property type="match status" value="1"/>
</dbReference>
<dbReference type="GO" id="GO:0004519">
    <property type="term" value="F:endonuclease activity"/>
    <property type="evidence" value="ECO:0007669"/>
    <property type="project" value="UniProtKB-KW"/>
</dbReference>
<keyword evidence="2" id="KW-0378">Hydrolase</keyword>
<evidence type="ECO:0000256" key="2">
    <source>
        <dbReference type="ARBA" id="ARBA00022801"/>
    </source>
</evidence>
<comment type="caution">
    <text evidence="6">The sequence shown here is derived from an EMBL/GenBank/DDBJ whole genome shotgun (WGS) entry which is preliminary data.</text>
</comment>
<name>A0A6L9LBG2_9BACT</name>
<dbReference type="GO" id="GO:0008270">
    <property type="term" value="F:zinc ion binding"/>
    <property type="evidence" value="ECO:0007669"/>
    <property type="project" value="InterPro"/>
</dbReference>
<gene>
    <name evidence="6" type="ORF">GK108_18430</name>
</gene>
<dbReference type="Gene3D" id="1.10.30.50">
    <property type="match status" value="1"/>
</dbReference>
<dbReference type="InterPro" id="IPR002711">
    <property type="entry name" value="HNH"/>
</dbReference>
<dbReference type="GO" id="GO:0003676">
    <property type="term" value="F:nucleic acid binding"/>
    <property type="evidence" value="ECO:0007669"/>
    <property type="project" value="InterPro"/>
</dbReference>
<dbReference type="SMART" id="SM00507">
    <property type="entry name" value="HNHc"/>
    <property type="match status" value="1"/>
</dbReference>
<reference evidence="6 7" key="1">
    <citation type="submission" date="2020-02" db="EMBL/GenBank/DDBJ databases">
        <title>Draft genome sequence of two Spirosoma agri KCTC 52727 and Spirosoma terrae KCTC 52035.</title>
        <authorList>
            <person name="Rojas J."/>
            <person name="Ambika Manirajan B."/>
            <person name="Suarez C."/>
            <person name="Ratering S."/>
            <person name="Schnell S."/>
        </authorList>
    </citation>
    <scope>NUCLEOTIDE SEQUENCE [LARGE SCALE GENOMIC DNA]</scope>
    <source>
        <strain evidence="6 7">KCTC 52035</strain>
    </source>
</reference>
<keyword evidence="7" id="KW-1185">Reference proteome</keyword>
<dbReference type="AlphaFoldDB" id="A0A6L9LBG2"/>
<dbReference type="RefSeq" id="WP_163951752.1">
    <property type="nucleotide sequence ID" value="NZ_JAAFZH010000008.1"/>
</dbReference>
<evidence type="ECO:0000256" key="1">
    <source>
        <dbReference type="ARBA" id="ARBA00022722"/>
    </source>
</evidence>
<evidence type="ECO:0000259" key="5">
    <source>
        <dbReference type="SMART" id="SM00507"/>
    </source>
</evidence>
<feature type="domain" description="HNH nuclease" evidence="5">
    <location>
        <begin position="36"/>
        <end position="91"/>
    </location>
</feature>
<dbReference type="PANTHER" id="PTHR41286">
    <property type="entry name" value="HNH NUCLEASE YAJD-RELATED"/>
    <property type="match status" value="1"/>
</dbReference>
<dbReference type="GO" id="GO:0005829">
    <property type="term" value="C:cytosol"/>
    <property type="evidence" value="ECO:0007669"/>
    <property type="project" value="TreeGrafter"/>
</dbReference>
<accession>A0A6L9LBG2</accession>
<evidence type="ECO:0000313" key="6">
    <source>
        <dbReference type="EMBL" id="NDU96867.1"/>
    </source>
</evidence>
<proteinExistence type="inferred from homology"/>
<dbReference type="GO" id="GO:0016787">
    <property type="term" value="F:hydrolase activity"/>
    <property type="evidence" value="ECO:0007669"/>
    <property type="project" value="UniProtKB-KW"/>
</dbReference>
<keyword evidence="6" id="KW-0255">Endonuclease</keyword>
<comment type="similarity">
    <text evidence="3">Belongs to the HNH nuclease family.</text>
</comment>
<protein>
    <recommendedName>
        <fullName evidence="4">Putative HNH nuclease YajD</fullName>
    </recommendedName>
</protein>
<dbReference type="InterPro" id="IPR003615">
    <property type="entry name" value="HNH_nuc"/>
</dbReference>
<dbReference type="CDD" id="cd00085">
    <property type="entry name" value="HNHc"/>
    <property type="match status" value="1"/>
</dbReference>
<dbReference type="Pfam" id="PF01844">
    <property type="entry name" value="HNH"/>
    <property type="match status" value="1"/>
</dbReference>
<evidence type="ECO:0000256" key="3">
    <source>
        <dbReference type="ARBA" id="ARBA00038412"/>
    </source>
</evidence>
<evidence type="ECO:0000256" key="4">
    <source>
        <dbReference type="ARBA" id="ARBA00040194"/>
    </source>
</evidence>
<sequence>MPIIHKVTRPWIQSKTTKPKVDTNANRDVYNTRRHQKERAAYLKDNPLCAECQKTGKVTPATVFDHITPINQGGDKWDLSNKQGLCSSCHARKRQSERSRKF</sequence>
<organism evidence="6 7">
    <name type="scientific">Spirosoma terrae</name>
    <dbReference type="NCBI Taxonomy" id="1968276"/>
    <lineage>
        <taxon>Bacteria</taxon>
        <taxon>Pseudomonadati</taxon>
        <taxon>Bacteroidota</taxon>
        <taxon>Cytophagia</taxon>
        <taxon>Cytophagales</taxon>
        <taxon>Cytophagaceae</taxon>
        <taxon>Spirosoma</taxon>
    </lineage>
</organism>